<accession>A0A6H5IJF3</accession>
<feature type="repeat" description="ANK" evidence="3">
    <location>
        <begin position="245"/>
        <end position="277"/>
    </location>
</feature>
<dbReference type="PROSITE" id="PS50088">
    <property type="entry name" value="ANK_REPEAT"/>
    <property type="match status" value="4"/>
</dbReference>
<dbReference type="OrthoDB" id="366390at2759"/>
<dbReference type="EMBL" id="CADCXV010000847">
    <property type="protein sequence ID" value="CAB0037260.1"/>
    <property type="molecule type" value="Genomic_DNA"/>
</dbReference>
<evidence type="ECO:0000256" key="3">
    <source>
        <dbReference type="PROSITE-ProRule" id="PRU00023"/>
    </source>
</evidence>
<evidence type="ECO:0000256" key="2">
    <source>
        <dbReference type="ARBA" id="ARBA00023043"/>
    </source>
</evidence>
<dbReference type="GO" id="GO:0005634">
    <property type="term" value="C:nucleus"/>
    <property type="evidence" value="ECO:0007669"/>
    <property type="project" value="TreeGrafter"/>
</dbReference>
<dbReference type="GO" id="GO:0045944">
    <property type="term" value="P:positive regulation of transcription by RNA polymerase II"/>
    <property type="evidence" value="ECO:0007669"/>
    <property type="project" value="TreeGrafter"/>
</dbReference>
<reference evidence="4 5" key="1">
    <citation type="submission" date="2020-02" db="EMBL/GenBank/DDBJ databases">
        <authorList>
            <person name="Ferguson B K."/>
        </authorList>
    </citation>
    <scope>NUCLEOTIDE SEQUENCE [LARGE SCALE GENOMIC DNA]</scope>
</reference>
<dbReference type="PANTHER" id="PTHR24193">
    <property type="entry name" value="ANKYRIN REPEAT PROTEIN"/>
    <property type="match status" value="1"/>
</dbReference>
<name>A0A6H5IJF3_9HYME</name>
<dbReference type="SUPFAM" id="SSF48403">
    <property type="entry name" value="Ankyrin repeat"/>
    <property type="match status" value="1"/>
</dbReference>
<protein>
    <submittedName>
        <fullName evidence="4">Uncharacterized protein</fullName>
    </submittedName>
</protein>
<dbReference type="AlphaFoldDB" id="A0A6H5IJF3"/>
<dbReference type="GO" id="GO:0000976">
    <property type="term" value="F:transcription cis-regulatory region binding"/>
    <property type="evidence" value="ECO:0007669"/>
    <property type="project" value="TreeGrafter"/>
</dbReference>
<evidence type="ECO:0000313" key="4">
    <source>
        <dbReference type="EMBL" id="CAB0037260.1"/>
    </source>
</evidence>
<dbReference type="Pfam" id="PF13606">
    <property type="entry name" value="Ank_3"/>
    <property type="match status" value="1"/>
</dbReference>
<dbReference type="PANTHER" id="PTHR24193:SF121">
    <property type="entry name" value="ADA2A-CONTAINING COMPLEX COMPONENT 3, ISOFORM D"/>
    <property type="match status" value="1"/>
</dbReference>
<keyword evidence="5" id="KW-1185">Reference proteome</keyword>
<sequence length="647" mass="74309">MTRYAHNAKVKEKHSQNIAEVNFEVTEKRREFLPKLCRLIENWQGQLPNLLDIFREEEIKWLLAESVKKSYQRDPLLLANFAIRCGYRDEPDLDEDGKPILRRTTLIHHTIREAYSKFTILNLFTLYNRFDVNYTDDDGYTHFHVACMSGLDDIVERFLELGQDPNCIVPNTSNSLLHWTVNHCEKEVAILLLKNGANLSLANKDGSTPLHLICRRFMDEDFTEEFFEICSDRLQTVEIDARDKDGDTPLIRALRYSNMKAVEKLLGNGADPNLVNEKGETPLHMIDGRTSGVVVNTFLDISDALNRPVQFDARDNEGNRPLHVAAKRGNDDTIELLLRRGADPNSANEEGQTPLHLVCQRLSRFDVCNDLTKLFFDVCDELNQTVRIDARDKFGLTALRWAVASVKPAAVDLLLDRGADLSGFVFPAVSHLVEACGDKRPDSNLLNFKLKLASGLLVCVERLEKRGYELGRSDALTIMRFFAERKLFQKSGSTRWYRYPKFVGEALTKTKVKEGLSLQDLIEARPQEAKKLMTCRDYYDFACSRIDPRLYPWSGAQKSCEVELYERASRGFFKLWALQPFWELIHYRLPIEMSFEQGSAATILPRAEYKSRGDRERETGLRCTQPRDLRQTDRSCIATCKILEFVV</sequence>
<dbReference type="Gene3D" id="1.25.40.20">
    <property type="entry name" value="Ankyrin repeat-containing domain"/>
    <property type="match status" value="3"/>
</dbReference>
<dbReference type="Pfam" id="PF12796">
    <property type="entry name" value="Ank_2"/>
    <property type="match status" value="2"/>
</dbReference>
<proteinExistence type="predicted"/>
<dbReference type="InterPro" id="IPR050663">
    <property type="entry name" value="Ankyrin-SOCS_Box"/>
</dbReference>
<feature type="repeat" description="ANK" evidence="3">
    <location>
        <begin position="138"/>
        <end position="166"/>
    </location>
</feature>
<evidence type="ECO:0000256" key="1">
    <source>
        <dbReference type="ARBA" id="ARBA00022737"/>
    </source>
</evidence>
<feature type="repeat" description="ANK" evidence="3">
    <location>
        <begin position="172"/>
        <end position="204"/>
    </location>
</feature>
<dbReference type="SMART" id="SM00248">
    <property type="entry name" value="ANK"/>
    <property type="match status" value="7"/>
</dbReference>
<dbReference type="InterPro" id="IPR002110">
    <property type="entry name" value="Ankyrin_rpt"/>
</dbReference>
<keyword evidence="1" id="KW-0677">Repeat</keyword>
<evidence type="ECO:0000313" key="5">
    <source>
        <dbReference type="Proteomes" id="UP000479190"/>
    </source>
</evidence>
<organism evidence="4 5">
    <name type="scientific">Trichogramma brassicae</name>
    <dbReference type="NCBI Taxonomy" id="86971"/>
    <lineage>
        <taxon>Eukaryota</taxon>
        <taxon>Metazoa</taxon>
        <taxon>Ecdysozoa</taxon>
        <taxon>Arthropoda</taxon>
        <taxon>Hexapoda</taxon>
        <taxon>Insecta</taxon>
        <taxon>Pterygota</taxon>
        <taxon>Neoptera</taxon>
        <taxon>Endopterygota</taxon>
        <taxon>Hymenoptera</taxon>
        <taxon>Apocrita</taxon>
        <taxon>Proctotrupomorpha</taxon>
        <taxon>Chalcidoidea</taxon>
        <taxon>Trichogrammatidae</taxon>
        <taxon>Trichogramma</taxon>
    </lineage>
</organism>
<keyword evidence="2 3" id="KW-0040">ANK repeat</keyword>
<feature type="repeat" description="ANK" evidence="3">
    <location>
        <begin position="317"/>
        <end position="349"/>
    </location>
</feature>
<gene>
    <name evidence="4" type="ORF">TBRA_LOCUS9096</name>
</gene>
<dbReference type="InterPro" id="IPR036770">
    <property type="entry name" value="Ankyrin_rpt-contain_sf"/>
</dbReference>
<dbReference type="Proteomes" id="UP000479190">
    <property type="component" value="Unassembled WGS sequence"/>
</dbReference>
<dbReference type="PROSITE" id="PS50297">
    <property type="entry name" value="ANK_REP_REGION"/>
    <property type="match status" value="3"/>
</dbReference>